<reference evidence="7 8" key="1">
    <citation type="submission" date="2018-06" db="EMBL/GenBank/DDBJ databases">
        <title>Comparative genomics reveals the genomic features of Rhizophagus irregularis, R. cerebriforme, R. diaphanum and Gigaspora rosea, and their symbiotic lifestyle signature.</title>
        <authorList>
            <person name="Morin E."/>
            <person name="San Clemente H."/>
            <person name="Chen E.C.H."/>
            <person name="De La Providencia I."/>
            <person name="Hainaut M."/>
            <person name="Kuo A."/>
            <person name="Kohler A."/>
            <person name="Murat C."/>
            <person name="Tang N."/>
            <person name="Roy S."/>
            <person name="Loubradou J."/>
            <person name="Henrissat B."/>
            <person name="Grigoriev I.V."/>
            <person name="Corradi N."/>
            <person name="Roux C."/>
            <person name="Martin F.M."/>
        </authorList>
    </citation>
    <scope>NUCLEOTIDE SEQUENCE [LARGE SCALE GENOMIC DNA]</scope>
    <source>
        <strain evidence="7 8">DAOM 227022</strain>
    </source>
</reference>
<dbReference type="Gene3D" id="3.30.565.10">
    <property type="entry name" value="Histidine kinase-like ATPase, C-terminal domain"/>
    <property type="match status" value="1"/>
</dbReference>
<dbReference type="GO" id="GO:0003918">
    <property type="term" value="F:DNA topoisomerase type II (double strand cut, ATP-hydrolyzing) activity"/>
    <property type="evidence" value="ECO:0007669"/>
    <property type="project" value="UniProtKB-EC"/>
</dbReference>
<keyword evidence="6" id="KW-0413">Isomerase</keyword>
<proteinExistence type="predicted"/>
<dbReference type="GO" id="GO:0005634">
    <property type="term" value="C:nucleus"/>
    <property type="evidence" value="ECO:0007669"/>
    <property type="project" value="TreeGrafter"/>
</dbReference>
<evidence type="ECO:0000256" key="5">
    <source>
        <dbReference type="ARBA" id="ARBA00023125"/>
    </source>
</evidence>
<dbReference type="AlphaFoldDB" id="A0A397T1X7"/>
<gene>
    <name evidence="7" type="ORF">C1645_767695</name>
</gene>
<evidence type="ECO:0000313" key="8">
    <source>
        <dbReference type="Proteomes" id="UP000265703"/>
    </source>
</evidence>
<dbReference type="GO" id="GO:0003677">
    <property type="term" value="F:DNA binding"/>
    <property type="evidence" value="ECO:0007669"/>
    <property type="project" value="UniProtKB-KW"/>
</dbReference>
<name>A0A397T1X7_9GLOM</name>
<sequence>MIRFETLQWIPLKLTLIKKKGFIIINGKGIPIEIHKEGNVWIPELIFGHLLVPSNYGDSEKKVTGGRNGYGAKLTNIYSTEFIVETADL</sequence>
<comment type="caution">
    <text evidence="7">The sequence shown here is derived from an EMBL/GenBank/DDBJ whole genome shotgun (WGS) entry which is preliminary data.</text>
</comment>
<dbReference type="EC" id="5.6.2.2" evidence="3"/>
<feature type="non-terminal residue" evidence="7">
    <location>
        <position position="89"/>
    </location>
</feature>
<evidence type="ECO:0000256" key="2">
    <source>
        <dbReference type="ARBA" id="ARBA00001946"/>
    </source>
</evidence>
<comment type="cofactor">
    <cofactor evidence="2">
        <name>Mg(2+)</name>
        <dbReference type="ChEBI" id="CHEBI:18420"/>
    </cofactor>
</comment>
<keyword evidence="5" id="KW-0238">DNA-binding</keyword>
<dbReference type="Proteomes" id="UP000265703">
    <property type="component" value="Unassembled WGS sequence"/>
</dbReference>
<organism evidence="7 8">
    <name type="scientific">Glomus cerebriforme</name>
    <dbReference type="NCBI Taxonomy" id="658196"/>
    <lineage>
        <taxon>Eukaryota</taxon>
        <taxon>Fungi</taxon>
        <taxon>Fungi incertae sedis</taxon>
        <taxon>Mucoromycota</taxon>
        <taxon>Glomeromycotina</taxon>
        <taxon>Glomeromycetes</taxon>
        <taxon>Glomerales</taxon>
        <taxon>Glomeraceae</taxon>
        <taxon>Glomus</taxon>
    </lineage>
</organism>
<evidence type="ECO:0000256" key="3">
    <source>
        <dbReference type="ARBA" id="ARBA00012895"/>
    </source>
</evidence>
<dbReference type="GO" id="GO:0000819">
    <property type="term" value="P:sister chromatid segregation"/>
    <property type="evidence" value="ECO:0007669"/>
    <property type="project" value="TreeGrafter"/>
</dbReference>
<protein>
    <recommendedName>
        <fullName evidence="3">DNA topoisomerase (ATP-hydrolyzing)</fullName>
        <ecNumber evidence="3">5.6.2.2</ecNumber>
    </recommendedName>
</protein>
<evidence type="ECO:0000256" key="6">
    <source>
        <dbReference type="ARBA" id="ARBA00023235"/>
    </source>
</evidence>
<dbReference type="EMBL" id="QKYT01000155">
    <property type="protein sequence ID" value="RIA91339.1"/>
    <property type="molecule type" value="Genomic_DNA"/>
</dbReference>
<dbReference type="InterPro" id="IPR050634">
    <property type="entry name" value="DNA_Topoisomerase_II"/>
</dbReference>
<dbReference type="PANTHER" id="PTHR10169:SF38">
    <property type="entry name" value="DNA TOPOISOMERASE 2"/>
    <property type="match status" value="1"/>
</dbReference>
<accession>A0A397T1X7</accession>
<dbReference type="STRING" id="658196.A0A397T1X7"/>
<dbReference type="OrthoDB" id="276498at2759"/>
<dbReference type="PANTHER" id="PTHR10169">
    <property type="entry name" value="DNA TOPOISOMERASE/GYRASE"/>
    <property type="match status" value="1"/>
</dbReference>
<keyword evidence="4" id="KW-0799">Topoisomerase</keyword>
<keyword evidence="8" id="KW-1185">Reference proteome</keyword>
<evidence type="ECO:0000313" key="7">
    <source>
        <dbReference type="EMBL" id="RIA91339.1"/>
    </source>
</evidence>
<comment type="catalytic activity">
    <reaction evidence="1">
        <text>ATP-dependent breakage, passage and rejoining of double-stranded DNA.</text>
        <dbReference type="EC" id="5.6.2.2"/>
    </reaction>
</comment>
<dbReference type="PRINTS" id="PR00418">
    <property type="entry name" value="TPI2FAMILY"/>
</dbReference>
<dbReference type="InterPro" id="IPR036890">
    <property type="entry name" value="HATPase_C_sf"/>
</dbReference>
<evidence type="ECO:0000256" key="4">
    <source>
        <dbReference type="ARBA" id="ARBA00023029"/>
    </source>
</evidence>
<dbReference type="SUPFAM" id="SSF55874">
    <property type="entry name" value="ATPase domain of HSP90 chaperone/DNA topoisomerase II/histidine kinase"/>
    <property type="match status" value="1"/>
</dbReference>
<evidence type="ECO:0000256" key="1">
    <source>
        <dbReference type="ARBA" id="ARBA00000185"/>
    </source>
</evidence>
<dbReference type="GO" id="GO:0000712">
    <property type="term" value="P:resolution of meiotic recombination intermediates"/>
    <property type="evidence" value="ECO:0007669"/>
    <property type="project" value="TreeGrafter"/>
</dbReference>